<evidence type="ECO:0000256" key="2">
    <source>
        <dbReference type="ARBA" id="ARBA00022884"/>
    </source>
</evidence>
<keyword evidence="8" id="KW-1185">Reference proteome</keyword>
<dbReference type="KEGG" id="jda:BW727_100953"/>
<dbReference type="PANTHER" id="PTHR47683">
    <property type="entry name" value="PSEUDOURIDINE SYNTHASE FAMILY PROTEIN-RELATED"/>
    <property type="match status" value="1"/>
</dbReference>
<dbReference type="InterPro" id="IPR036986">
    <property type="entry name" value="S4_RNA-bd_sf"/>
</dbReference>
<dbReference type="PANTHER" id="PTHR47683:SF4">
    <property type="entry name" value="PSEUDOURIDINE SYNTHASE"/>
    <property type="match status" value="1"/>
</dbReference>
<dbReference type="GO" id="GO:0003723">
    <property type="term" value="F:RNA binding"/>
    <property type="evidence" value="ECO:0007669"/>
    <property type="project" value="UniProtKB-KW"/>
</dbReference>
<evidence type="ECO:0000256" key="1">
    <source>
        <dbReference type="ARBA" id="ARBA00008348"/>
    </source>
</evidence>
<dbReference type="InterPro" id="IPR020103">
    <property type="entry name" value="PsdUridine_synth_cat_dom_sf"/>
</dbReference>
<feature type="domain" description="RNA-binding S4" evidence="6">
    <location>
        <begin position="1"/>
        <end position="59"/>
    </location>
</feature>
<dbReference type="AlphaFoldDB" id="A0A1S6IP50"/>
<dbReference type="PROSITE" id="PS50889">
    <property type="entry name" value="S4"/>
    <property type="match status" value="1"/>
</dbReference>
<reference evidence="7 8" key="1">
    <citation type="journal article" date="2014" name="Int. J. Syst. Evol. Microbiol.">
        <title>Jeotgalibaca dankookensis gen. nov., sp. nov., a member of the family Carnobacteriaceae, isolated from seujeot (Korean traditional food).</title>
        <authorList>
            <person name="Lee D.G."/>
            <person name="Trujillo M.E."/>
            <person name="Kang H."/>
            <person name="Ahn T.Y."/>
        </authorList>
    </citation>
    <scope>NUCLEOTIDE SEQUENCE [LARGE SCALE GENOMIC DNA]</scope>
    <source>
        <strain evidence="7 8">EX-07</strain>
    </source>
</reference>
<dbReference type="InterPro" id="IPR000748">
    <property type="entry name" value="PsdUridine_synth_RsuA/RluB/E/F"/>
</dbReference>
<dbReference type="FunFam" id="3.10.290.10:FF:000003">
    <property type="entry name" value="Pseudouridine synthase"/>
    <property type="match status" value="1"/>
</dbReference>
<gene>
    <name evidence="7" type="primary">rluB_2</name>
    <name evidence="7" type="ORF">BW727_100953</name>
</gene>
<dbReference type="RefSeq" id="WP_062471896.1">
    <property type="nucleotide sequence ID" value="NZ_BBYN01000033.1"/>
</dbReference>
<accession>A0A1S6IP50</accession>
<dbReference type="GO" id="GO:0120159">
    <property type="term" value="F:rRNA pseudouridine synthase activity"/>
    <property type="evidence" value="ECO:0007669"/>
    <property type="project" value="UniProtKB-ARBA"/>
</dbReference>
<comment type="similarity">
    <text evidence="1 5">Belongs to the pseudouridine synthase RsuA family.</text>
</comment>
<dbReference type="InterPro" id="IPR020094">
    <property type="entry name" value="TruA/RsuA/RluB/E/F_N"/>
</dbReference>
<dbReference type="InterPro" id="IPR050343">
    <property type="entry name" value="RsuA_PseudoU_synthase"/>
</dbReference>
<evidence type="ECO:0000313" key="7">
    <source>
        <dbReference type="EMBL" id="AQS53345.1"/>
    </source>
</evidence>
<organism evidence="7 8">
    <name type="scientific">Jeotgalibaca dankookensis</name>
    <dbReference type="NCBI Taxonomy" id="708126"/>
    <lineage>
        <taxon>Bacteria</taxon>
        <taxon>Bacillati</taxon>
        <taxon>Bacillota</taxon>
        <taxon>Bacilli</taxon>
        <taxon>Lactobacillales</taxon>
        <taxon>Carnobacteriaceae</taxon>
        <taxon>Jeotgalibaca</taxon>
    </lineage>
</organism>
<dbReference type="NCBIfam" id="TIGR00093">
    <property type="entry name" value="pseudouridine synthase"/>
    <property type="match status" value="1"/>
</dbReference>
<dbReference type="FunFam" id="3.30.70.1560:FF:000001">
    <property type="entry name" value="Pseudouridine synthase"/>
    <property type="match status" value="1"/>
</dbReference>
<dbReference type="PROSITE" id="PS01149">
    <property type="entry name" value="PSI_RSU"/>
    <property type="match status" value="1"/>
</dbReference>
<dbReference type="Gene3D" id="3.30.70.580">
    <property type="entry name" value="Pseudouridine synthase I, catalytic domain, N-terminal subdomain"/>
    <property type="match status" value="1"/>
</dbReference>
<dbReference type="InterPro" id="IPR042092">
    <property type="entry name" value="PsdUridine_s_RsuA/RluB/E/F_cat"/>
</dbReference>
<dbReference type="GO" id="GO:0000455">
    <property type="term" value="P:enzyme-directed rRNA pseudouridine synthesis"/>
    <property type="evidence" value="ECO:0007669"/>
    <property type="project" value="UniProtKB-ARBA"/>
</dbReference>
<dbReference type="InterPro" id="IPR018496">
    <property type="entry name" value="PsdUridine_synth_RsuA/RluB_CS"/>
</dbReference>
<name>A0A1S6IP50_9LACT</name>
<dbReference type="SUPFAM" id="SSF55120">
    <property type="entry name" value="Pseudouridine synthase"/>
    <property type="match status" value="1"/>
</dbReference>
<dbReference type="Gene3D" id="3.10.290.10">
    <property type="entry name" value="RNA-binding S4 domain"/>
    <property type="match status" value="1"/>
</dbReference>
<protein>
    <recommendedName>
        <fullName evidence="5">Pseudouridine synthase</fullName>
        <ecNumber evidence="5">5.4.99.-</ecNumber>
    </recommendedName>
</protein>
<dbReference type="OrthoDB" id="9807213at2"/>
<dbReference type="EMBL" id="CP019728">
    <property type="protein sequence ID" value="AQS53345.1"/>
    <property type="molecule type" value="Genomic_DNA"/>
</dbReference>
<dbReference type="CDD" id="cd02553">
    <property type="entry name" value="PseudoU_synth_RsuA"/>
    <property type="match status" value="1"/>
</dbReference>
<dbReference type="SUPFAM" id="SSF55174">
    <property type="entry name" value="Alpha-L RNA-binding motif"/>
    <property type="match status" value="1"/>
</dbReference>
<dbReference type="CDD" id="cd00165">
    <property type="entry name" value="S4"/>
    <property type="match status" value="1"/>
</dbReference>
<proteinExistence type="inferred from homology"/>
<evidence type="ECO:0000313" key="8">
    <source>
        <dbReference type="Proteomes" id="UP000188993"/>
    </source>
</evidence>
<dbReference type="Pfam" id="PF00849">
    <property type="entry name" value="PseudoU_synth_2"/>
    <property type="match status" value="1"/>
</dbReference>
<dbReference type="SMART" id="SM00363">
    <property type="entry name" value="S4"/>
    <property type="match status" value="1"/>
</dbReference>
<dbReference type="Proteomes" id="UP000188993">
    <property type="component" value="Chromosome"/>
</dbReference>
<dbReference type="InterPro" id="IPR006145">
    <property type="entry name" value="PsdUridine_synth_RsuA/RluA"/>
</dbReference>
<keyword evidence="3 5" id="KW-0413">Isomerase</keyword>
<dbReference type="Pfam" id="PF01479">
    <property type="entry name" value="S4"/>
    <property type="match status" value="1"/>
</dbReference>
<dbReference type="Gene3D" id="3.30.70.1560">
    <property type="entry name" value="Alpha-L RNA-binding motif"/>
    <property type="match status" value="1"/>
</dbReference>
<dbReference type="EC" id="5.4.99.-" evidence="5"/>
<evidence type="ECO:0000256" key="4">
    <source>
        <dbReference type="PROSITE-ProRule" id="PRU00182"/>
    </source>
</evidence>
<dbReference type="InterPro" id="IPR002942">
    <property type="entry name" value="S4_RNA-bd"/>
</dbReference>
<evidence type="ECO:0000259" key="6">
    <source>
        <dbReference type="SMART" id="SM00363"/>
    </source>
</evidence>
<evidence type="ECO:0000256" key="3">
    <source>
        <dbReference type="ARBA" id="ARBA00023235"/>
    </source>
</evidence>
<evidence type="ECO:0000256" key="5">
    <source>
        <dbReference type="RuleBase" id="RU003887"/>
    </source>
</evidence>
<keyword evidence="2 4" id="KW-0694">RNA-binding</keyword>
<dbReference type="STRING" id="708126.BW727_100953"/>
<dbReference type="GO" id="GO:0005829">
    <property type="term" value="C:cytosol"/>
    <property type="evidence" value="ECO:0007669"/>
    <property type="project" value="UniProtKB-ARBA"/>
</dbReference>
<sequence length="242" mass="27932">MRLDKFLSHTGFGSRKEVKQLLKKKVVRVNDQVVKKGDYILNLNQDHISVNGETITYQEFIYLMLNKPAGYLSATEDNFQKTVIDLLQPEEQHFNPFPVGRLDKDTEGLLLLTNDGELAHFLLSPKKHVKKTYYAEVVGVMDLEDIERFKLGIVLEDGYKCLPAELQIIEQTDRTSKVLITVEEGKFHQVKRMVLACGKEVNYLKRQSMASLKLDETLKSGEYRPLDKEELDQLKEFLPQDK</sequence>